<feature type="region of interest" description="Disordered" evidence="1">
    <location>
        <begin position="1"/>
        <end position="75"/>
    </location>
</feature>
<feature type="compositionally biased region" description="Polar residues" evidence="1">
    <location>
        <begin position="309"/>
        <end position="321"/>
    </location>
</feature>
<feature type="compositionally biased region" description="Basic and acidic residues" evidence="1">
    <location>
        <begin position="43"/>
        <end position="74"/>
    </location>
</feature>
<dbReference type="PANTHER" id="PTHR31286:SF99">
    <property type="entry name" value="DUF4283 DOMAIN-CONTAINING PROTEIN"/>
    <property type="match status" value="1"/>
</dbReference>
<evidence type="ECO:0000313" key="2">
    <source>
        <dbReference type="EMBL" id="PWA43896.1"/>
    </source>
</evidence>
<reference evidence="2 3" key="1">
    <citation type="journal article" date="2018" name="Mol. Plant">
        <title>The genome of Artemisia annua provides insight into the evolution of Asteraceae family and artemisinin biosynthesis.</title>
        <authorList>
            <person name="Shen Q."/>
            <person name="Zhang L."/>
            <person name="Liao Z."/>
            <person name="Wang S."/>
            <person name="Yan T."/>
            <person name="Shi P."/>
            <person name="Liu M."/>
            <person name="Fu X."/>
            <person name="Pan Q."/>
            <person name="Wang Y."/>
            <person name="Lv Z."/>
            <person name="Lu X."/>
            <person name="Zhang F."/>
            <person name="Jiang W."/>
            <person name="Ma Y."/>
            <person name="Chen M."/>
            <person name="Hao X."/>
            <person name="Li L."/>
            <person name="Tang Y."/>
            <person name="Lv G."/>
            <person name="Zhou Y."/>
            <person name="Sun X."/>
            <person name="Brodelius P.E."/>
            <person name="Rose J.K.C."/>
            <person name="Tang K."/>
        </authorList>
    </citation>
    <scope>NUCLEOTIDE SEQUENCE [LARGE SCALE GENOMIC DNA]</scope>
    <source>
        <strain evidence="3">cv. Huhao1</strain>
        <tissue evidence="2">Leaf</tissue>
    </source>
</reference>
<feature type="compositionally biased region" description="Basic residues" evidence="1">
    <location>
        <begin position="1"/>
        <end position="13"/>
    </location>
</feature>
<accession>A0A2U1L4G5</accession>
<evidence type="ECO:0000256" key="1">
    <source>
        <dbReference type="SAM" id="MobiDB-lite"/>
    </source>
</evidence>
<feature type="compositionally biased region" description="Low complexity" evidence="1">
    <location>
        <begin position="139"/>
        <end position="161"/>
    </location>
</feature>
<comment type="caution">
    <text evidence="2">The sequence shown here is derived from an EMBL/GenBank/DDBJ whole genome shotgun (WGS) entry which is preliminary data.</text>
</comment>
<dbReference type="PANTHER" id="PTHR31286">
    <property type="entry name" value="GLYCINE-RICH CELL WALL STRUCTURAL PROTEIN 1.8-LIKE"/>
    <property type="match status" value="1"/>
</dbReference>
<feature type="region of interest" description="Disordered" evidence="1">
    <location>
        <begin position="100"/>
        <end position="170"/>
    </location>
</feature>
<name>A0A2U1L4G5_ARTAN</name>
<organism evidence="2 3">
    <name type="scientific">Artemisia annua</name>
    <name type="common">Sweet wormwood</name>
    <dbReference type="NCBI Taxonomy" id="35608"/>
    <lineage>
        <taxon>Eukaryota</taxon>
        <taxon>Viridiplantae</taxon>
        <taxon>Streptophyta</taxon>
        <taxon>Embryophyta</taxon>
        <taxon>Tracheophyta</taxon>
        <taxon>Spermatophyta</taxon>
        <taxon>Magnoliopsida</taxon>
        <taxon>eudicotyledons</taxon>
        <taxon>Gunneridae</taxon>
        <taxon>Pentapetalae</taxon>
        <taxon>asterids</taxon>
        <taxon>campanulids</taxon>
        <taxon>Asterales</taxon>
        <taxon>Asteraceae</taxon>
        <taxon>Asteroideae</taxon>
        <taxon>Anthemideae</taxon>
        <taxon>Artemisiinae</taxon>
        <taxon>Artemisia</taxon>
    </lineage>
</organism>
<feature type="region of interest" description="Disordered" evidence="1">
    <location>
        <begin position="287"/>
        <end position="335"/>
    </location>
</feature>
<dbReference type="InterPro" id="IPR040256">
    <property type="entry name" value="At4g02000-like"/>
</dbReference>
<dbReference type="AlphaFoldDB" id="A0A2U1L4G5"/>
<feature type="compositionally biased region" description="Polar residues" evidence="1">
    <location>
        <begin position="105"/>
        <end position="120"/>
    </location>
</feature>
<keyword evidence="3" id="KW-1185">Reference proteome</keyword>
<evidence type="ECO:0000313" key="3">
    <source>
        <dbReference type="Proteomes" id="UP000245207"/>
    </source>
</evidence>
<dbReference type="EMBL" id="PKPP01011578">
    <property type="protein sequence ID" value="PWA43896.1"/>
    <property type="molecule type" value="Genomic_DNA"/>
</dbReference>
<protein>
    <recommendedName>
        <fullName evidence="4">Zinc knuckle CX2CX4HX4C</fullName>
    </recommendedName>
</protein>
<proteinExistence type="predicted"/>
<evidence type="ECO:0008006" key="4">
    <source>
        <dbReference type="Google" id="ProtNLM"/>
    </source>
</evidence>
<gene>
    <name evidence="2" type="ORF">CTI12_AA532870</name>
</gene>
<sequence length="449" mass="49119">MSNSRPKRRNKRSTKYDDDYVSTSIAGKNNKKSNNNGDEDIRENDAGKMGSVDKGKNDEKCCSDSDVNKLGKDTDGDECFVTEESEAGKDVGANSVGIQKKGINNEGTTNDEIGTTSDKPGNSVDVVNEVTGCKSPDTSSSMLNNINSSSGTGNNNATSPNKPKNASYADKLNNNMDASINKLFQIPTVLNEDGHEIGTPLIMDAMTTKMCTQGVGRLGYARVLVEADANKGLNDTIEVLYKSKDDGQQFVKKVQVVYDCKPPVCSHCKVFGHSYEACLKREKTMEKTTGTQADEEGFVQANKRKDNHGNGSRQVPQQARSTVHKEKPKGPPKPVETMQAVKLTANKYAILGDREEDNNELMPLSDQEKETVDKYVSNKSKPPETVIGKWKQNMFSYFTKSWDAKYGKDQNDNNDVLNGKEVFAETSELAKFMTANEVSGKGSDCLSNA</sequence>
<dbReference type="Proteomes" id="UP000245207">
    <property type="component" value="Unassembled WGS sequence"/>
</dbReference>